<dbReference type="Proteomes" id="UP001198190">
    <property type="component" value="Unassembled WGS sequence"/>
</dbReference>
<evidence type="ECO:0000313" key="2">
    <source>
        <dbReference type="EMBL" id="MCB6829095.1"/>
    </source>
</evidence>
<dbReference type="AlphaFoldDB" id="A0AAW4U6V0"/>
<dbReference type="RefSeq" id="WP_117898234.1">
    <property type="nucleotide sequence ID" value="NZ_CATXHE010000029.1"/>
</dbReference>
<protein>
    <submittedName>
        <fullName evidence="2">Lytic transglycosylase domain-containing protein</fullName>
    </submittedName>
</protein>
<dbReference type="Pfam" id="PF01464">
    <property type="entry name" value="SLT"/>
    <property type="match status" value="1"/>
</dbReference>
<dbReference type="PANTHER" id="PTHR37423:SF2">
    <property type="entry name" value="MEMBRANE-BOUND LYTIC MUREIN TRANSGLYCOSYLASE C"/>
    <property type="match status" value="1"/>
</dbReference>
<proteinExistence type="predicted"/>
<dbReference type="InterPro" id="IPR008258">
    <property type="entry name" value="Transglycosylase_SLT_dom_1"/>
</dbReference>
<evidence type="ECO:0000259" key="1">
    <source>
        <dbReference type="Pfam" id="PF01464"/>
    </source>
</evidence>
<dbReference type="PANTHER" id="PTHR37423">
    <property type="entry name" value="SOLUBLE LYTIC MUREIN TRANSGLYCOSYLASE-RELATED"/>
    <property type="match status" value="1"/>
</dbReference>
<dbReference type="SUPFAM" id="SSF53955">
    <property type="entry name" value="Lysozyme-like"/>
    <property type="match status" value="1"/>
</dbReference>
<evidence type="ECO:0000313" key="3">
    <source>
        <dbReference type="Proteomes" id="UP001198190"/>
    </source>
</evidence>
<feature type="domain" description="Transglycosylase SLT" evidence="1">
    <location>
        <begin position="50"/>
        <end position="152"/>
    </location>
</feature>
<dbReference type="CDD" id="cd00254">
    <property type="entry name" value="LT-like"/>
    <property type="match status" value="1"/>
</dbReference>
<dbReference type="EMBL" id="JAJCGD010000035">
    <property type="protein sequence ID" value="MCB6829095.1"/>
    <property type="molecule type" value="Genomic_DNA"/>
</dbReference>
<dbReference type="InterPro" id="IPR023346">
    <property type="entry name" value="Lysozyme-like_dom_sf"/>
</dbReference>
<comment type="caution">
    <text evidence="2">The sequence shown here is derived from an EMBL/GenBank/DDBJ whole genome shotgun (WGS) entry which is preliminary data.</text>
</comment>
<sequence>MQKFIINILLITSFFITPIVHAQENNYYNIIYSEVSMYNQEQTDWITNAILYASSTYSLDPLLLTALLEQESHFNLNAMSGAGAIGIAQLMPGTASMIGVDPYNPLENILGGASYLRTQIDNFTYAGQYNITYALAAYNAGANAIYEYNGVPPYKETIEYIYSISDIFNRLNSYR</sequence>
<dbReference type="Gene3D" id="1.10.530.10">
    <property type="match status" value="1"/>
</dbReference>
<name>A0AAW4U6V0_9FIRM</name>
<gene>
    <name evidence="2" type="ORF">LIY65_10370</name>
</gene>
<organism evidence="2 3">
    <name type="scientific">Megamonas funiformis</name>
    <dbReference type="NCBI Taxonomy" id="437897"/>
    <lineage>
        <taxon>Bacteria</taxon>
        <taxon>Bacillati</taxon>
        <taxon>Bacillota</taxon>
        <taxon>Negativicutes</taxon>
        <taxon>Selenomonadales</taxon>
        <taxon>Selenomonadaceae</taxon>
        <taxon>Megamonas</taxon>
    </lineage>
</organism>
<reference evidence="2" key="1">
    <citation type="submission" date="2021-10" db="EMBL/GenBank/DDBJ databases">
        <title>Collection of gut derived symbiotic bacterial strains cultured from healthy donors.</title>
        <authorList>
            <person name="Lin H."/>
            <person name="Littmann E."/>
            <person name="Claire K."/>
            <person name="Pamer E."/>
        </authorList>
    </citation>
    <scope>NUCLEOTIDE SEQUENCE</scope>
    <source>
        <strain evidence="2">MSK.7.16</strain>
    </source>
</reference>
<accession>A0AAW4U6V0</accession>